<dbReference type="STRING" id="54915.ADS79_13430"/>
<accession>A0A0K9YX82</accession>
<gene>
    <name evidence="2" type="ORF">ADS79_13430</name>
    <name evidence="1" type="ORF">BRE01_38240</name>
</gene>
<dbReference type="Gene3D" id="2.60.40.10">
    <property type="entry name" value="Immunoglobulins"/>
    <property type="match status" value="1"/>
</dbReference>
<dbReference type="InterPro" id="IPR013783">
    <property type="entry name" value="Ig-like_fold"/>
</dbReference>
<dbReference type="Proteomes" id="UP000036834">
    <property type="component" value="Unassembled WGS sequence"/>
</dbReference>
<dbReference type="EMBL" id="BJON01000015">
    <property type="protein sequence ID" value="GED70122.1"/>
    <property type="molecule type" value="Genomic_DNA"/>
</dbReference>
<reference evidence="2" key="2">
    <citation type="submission" date="2015-07" db="EMBL/GenBank/DDBJ databases">
        <title>MeaNS - Measles Nucleotide Surveillance Program.</title>
        <authorList>
            <person name="Tran T."/>
            <person name="Druce J."/>
        </authorList>
    </citation>
    <scope>NUCLEOTIDE SEQUENCE</scope>
    <source>
        <strain evidence="2">DSM 9887</strain>
    </source>
</reference>
<dbReference type="RefSeq" id="WP_049738881.1">
    <property type="nucleotide sequence ID" value="NZ_BJON01000015.1"/>
</dbReference>
<dbReference type="AlphaFoldDB" id="A0A0K9YX82"/>
<organism evidence="2 3">
    <name type="scientific">Brevibacillus reuszeri</name>
    <dbReference type="NCBI Taxonomy" id="54915"/>
    <lineage>
        <taxon>Bacteria</taxon>
        <taxon>Bacillati</taxon>
        <taxon>Bacillota</taxon>
        <taxon>Bacilli</taxon>
        <taxon>Bacillales</taxon>
        <taxon>Paenibacillaceae</taxon>
        <taxon>Brevibacillus</taxon>
    </lineage>
</organism>
<evidence type="ECO:0000313" key="4">
    <source>
        <dbReference type="Proteomes" id="UP000319578"/>
    </source>
</evidence>
<dbReference type="Proteomes" id="UP000319578">
    <property type="component" value="Unassembled WGS sequence"/>
</dbReference>
<reference evidence="3" key="1">
    <citation type="submission" date="2015-07" db="EMBL/GenBank/DDBJ databases">
        <title>Genome sequencing project for genomic taxonomy and phylogenomics of Bacillus-like bacteria.</title>
        <authorList>
            <person name="Liu B."/>
            <person name="Wang J."/>
            <person name="Zhu Y."/>
            <person name="Liu G."/>
            <person name="Chen Q."/>
            <person name="Chen Z."/>
            <person name="Lan J."/>
            <person name="Che J."/>
            <person name="Ge C."/>
            <person name="Shi H."/>
            <person name="Pan Z."/>
            <person name="Liu X."/>
        </authorList>
    </citation>
    <scope>NUCLEOTIDE SEQUENCE [LARGE SCALE GENOMIC DNA]</scope>
    <source>
        <strain evidence="3">DSM 9887</strain>
    </source>
</reference>
<dbReference type="OrthoDB" id="9974938at2"/>
<proteinExistence type="predicted"/>
<dbReference type="PATRIC" id="fig|54915.3.peg.1678"/>
<name>A0A0K9YX82_9BACL</name>
<reference evidence="1 4" key="3">
    <citation type="submission" date="2019-06" db="EMBL/GenBank/DDBJ databases">
        <title>Whole genome shotgun sequence of Brevibacillus reuszeri NBRC 15719.</title>
        <authorList>
            <person name="Hosoyama A."/>
            <person name="Uohara A."/>
            <person name="Ohji S."/>
            <person name="Ichikawa N."/>
        </authorList>
    </citation>
    <scope>NUCLEOTIDE SEQUENCE [LARGE SCALE GENOMIC DNA]</scope>
    <source>
        <strain evidence="1 4">NBRC 15719</strain>
    </source>
</reference>
<keyword evidence="4" id="KW-1185">Reference proteome</keyword>
<protein>
    <submittedName>
        <fullName evidence="2">Uncharacterized protein</fullName>
    </submittedName>
</protein>
<evidence type="ECO:0000313" key="1">
    <source>
        <dbReference type="EMBL" id="GED70122.1"/>
    </source>
</evidence>
<evidence type="ECO:0000313" key="2">
    <source>
        <dbReference type="EMBL" id="KNB72835.1"/>
    </source>
</evidence>
<dbReference type="EMBL" id="LGIQ01000007">
    <property type="protein sequence ID" value="KNB72835.1"/>
    <property type="molecule type" value="Genomic_DNA"/>
</dbReference>
<evidence type="ECO:0000313" key="3">
    <source>
        <dbReference type="Proteomes" id="UP000036834"/>
    </source>
</evidence>
<comment type="caution">
    <text evidence="2">The sequence shown here is derived from an EMBL/GenBank/DDBJ whole genome shotgun (WGS) entry which is preliminary data.</text>
</comment>
<sequence length="218" mass="23718">MTGKQKEDSTTVAAITLVDDDAATEGVDHYIVFVGLNVAPGTNQFSDKYQIVASAGKRDIDLSSLINGDLTPDDGDHVYFTVVAVDDADHVSNPKGNDSTMIVWDKAGPGKPTGLTFVDNPGMNTMTYSWNDQTSDDDLDHFEVYFNNGSEATPENNGVKKTYESNYRGNNLVRGVGKILDLLDVKEGDEIHITVYAVDRFGNRSEPAKISAIYSLVN</sequence>